<evidence type="ECO:0000313" key="1">
    <source>
        <dbReference type="EMBL" id="KJE21910.1"/>
    </source>
</evidence>
<accession>A0A0D8BCW9</accession>
<dbReference type="RefSeq" id="WP_044886378.1">
    <property type="nucleotide sequence ID" value="NZ_JYFN01000030.1"/>
</dbReference>
<dbReference type="AlphaFoldDB" id="A0A0D8BCW9"/>
<proteinExistence type="predicted"/>
<gene>
    <name evidence="1" type="ORF">FF36_03813</name>
</gene>
<organism evidence="1 2">
    <name type="scientific">Frankia torreyi</name>
    <dbReference type="NCBI Taxonomy" id="1856"/>
    <lineage>
        <taxon>Bacteria</taxon>
        <taxon>Bacillati</taxon>
        <taxon>Actinomycetota</taxon>
        <taxon>Actinomycetes</taxon>
        <taxon>Frankiales</taxon>
        <taxon>Frankiaceae</taxon>
        <taxon>Frankia</taxon>
    </lineage>
</organism>
<name>A0A0D8BCW9_9ACTN</name>
<dbReference type="EMBL" id="JYFN01000030">
    <property type="protein sequence ID" value="KJE21910.1"/>
    <property type="molecule type" value="Genomic_DNA"/>
</dbReference>
<comment type="caution">
    <text evidence="1">The sequence shown here is derived from an EMBL/GenBank/DDBJ whole genome shotgun (WGS) entry which is preliminary data.</text>
</comment>
<reference evidence="2" key="1">
    <citation type="submission" date="2015-02" db="EMBL/GenBank/DDBJ databases">
        <title>Draft Genome of Frankia sp. CpI1-S.</title>
        <authorList>
            <person name="Oshone R.T."/>
            <person name="Ngom M."/>
            <person name="Ghodhbane-Gtari F."/>
            <person name="Gtari M."/>
            <person name="Morris K."/>
            <person name="Thomas K."/>
            <person name="Sen A."/>
            <person name="Tisa L.S."/>
        </authorList>
    </citation>
    <scope>NUCLEOTIDE SEQUENCE [LARGE SCALE GENOMIC DNA]</scope>
    <source>
        <strain evidence="2">CpI1-S</strain>
    </source>
</reference>
<dbReference type="SUPFAM" id="SSF54637">
    <property type="entry name" value="Thioesterase/thiol ester dehydrase-isomerase"/>
    <property type="match status" value="1"/>
</dbReference>
<dbReference type="PATRIC" id="fig|1502723.3.peg.3283"/>
<dbReference type="Pfam" id="PF14539">
    <property type="entry name" value="DUF4442"/>
    <property type="match status" value="1"/>
</dbReference>
<dbReference type="InterPro" id="IPR029069">
    <property type="entry name" value="HotDog_dom_sf"/>
</dbReference>
<keyword evidence="2" id="KW-1185">Reference proteome</keyword>
<evidence type="ECO:0008006" key="3">
    <source>
        <dbReference type="Google" id="ProtNLM"/>
    </source>
</evidence>
<dbReference type="Gene3D" id="3.10.129.10">
    <property type="entry name" value="Hotdog Thioesterase"/>
    <property type="match status" value="1"/>
</dbReference>
<dbReference type="Proteomes" id="UP000032545">
    <property type="component" value="Unassembled WGS sequence"/>
</dbReference>
<protein>
    <recommendedName>
        <fullName evidence="3">Thioesterase domain-containing protein</fullName>
    </recommendedName>
</protein>
<reference evidence="1 2" key="2">
    <citation type="journal article" date="2016" name="Genome Announc.">
        <title>Permanent Draft Genome Sequences for Two Variants of Frankia sp. Strain CpI1, the First Frankia Strain Isolated from Root Nodules of Comptonia peregrina.</title>
        <authorList>
            <person name="Oshone R."/>
            <person name="Hurst S.G.IV."/>
            <person name="Abebe-Akele F."/>
            <person name="Simpson S."/>
            <person name="Morris K."/>
            <person name="Thomas W.K."/>
            <person name="Tisa L.S."/>
        </authorList>
    </citation>
    <scope>NUCLEOTIDE SEQUENCE [LARGE SCALE GENOMIC DNA]</scope>
    <source>
        <strain evidence="2">CpI1-S</strain>
    </source>
</reference>
<dbReference type="InterPro" id="IPR027961">
    <property type="entry name" value="DUF4442"/>
</dbReference>
<sequence length="179" mass="18559">MSNPSVLSPAAPGFAVFAQPGAGVDFEHIRRMANTVVPFGAFVGVEVTEVDADHAVVEIPDRPELTNQFGTVHAGAQFLAADIAGACAFVGATAGRIADVEWLVVRDSWSSFRRPARGLVRAVGTVDERAVRQVLAAGPGERVDLDGKAVLHDAAGTLVATFRFAYVAELAAPAAPAAP</sequence>
<evidence type="ECO:0000313" key="2">
    <source>
        <dbReference type="Proteomes" id="UP000032545"/>
    </source>
</evidence>
<dbReference type="CDD" id="cd03443">
    <property type="entry name" value="PaaI_thioesterase"/>
    <property type="match status" value="1"/>
</dbReference>